<evidence type="ECO:0000256" key="5">
    <source>
        <dbReference type="ARBA" id="ARBA00023015"/>
    </source>
</evidence>
<accession>A0A182SZW1</accession>
<evidence type="ECO:0000313" key="11">
    <source>
        <dbReference type="EnsemblMetazoa" id="AMAM016760-PA"/>
    </source>
</evidence>
<keyword evidence="4" id="KW-0862">Zinc</keyword>
<evidence type="ECO:0000256" key="3">
    <source>
        <dbReference type="ARBA" id="ARBA00022771"/>
    </source>
</evidence>
<keyword evidence="7" id="KW-0539">Nucleus</keyword>
<evidence type="ECO:0000256" key="9">
    <source>
        <dbReference type="SAM" id="MobiDB-lite"/>
    </source>
</evidence>
<feature type="domain" description="C2H2-type" evidence="10">
    <location>
        <begin position="102"/>
        <end position="131"/>
    </location>
</feature>
<evidence type="ECO:0000256" key="4">
    <source>
        <dbReference type="ARBA" id="ARBA00022833"/>
    </source>
</evidence>
<evidence type="ECO:0000256" key="2">
    <source>
        <dbReference type="ARBA" id="ARBA00022723"/>
    </source>
</evidence>
<dbReference type="InterPro" id="IPR036236">
    <property type="entry name" value="Znf_C2H2_sf"/>
</dbReference>
<comment type="subcellular location">
    <subcellularLocation>
        <location evidence="1">Nucleus</location>
    </subcellularLocation>
</comment>
<keyword evidence="3 8" id="KW-0863">Zinc-finger</keyword>
<dbReference type="SMART" id="SM00355">
    <property type="entry name" value="ZnF_C2H2"/>
    <property type="match status" value="3"/>
</dbReference>
<evidence type="ECO:0000256" key="1">
    <source>
        <dbReference type="ARBA" id="ARBA00004123"/>
    </source>
</evidence>
<dbReference type="PROSITE" id="PS00028">
    <property type="entry name" value="ZINC_FINGER_C2H2_1"/>
    <property type="match status" value="3"/>
</dbReference>
<evidence type="ECO:0000256" key="6">
    <source>
        <dbReference type="ARBA" id="ARBA00023163"/>
    </source>
</evidence>
<keyword evidence="6" id="KW-0804">Transcription</keyword>
<dbReference type="Pfam" id="PF00096">
    <property type="entry name" value="zf-C2H2"/>
    <property type="match status" value="2"/>
</dbReference>
<dbReference type="SUPFAM" id="SSF57667">
    <property type="entry name" value="beta-beta-alpha zinc fingers"/>
    <property type="match status" value="1"/>
</dbReference>
<dbReference type="GO" id="GO:0008270">
    <property type="term" value="F:zinc ion binding"/>
    <property type="evidence" value="ECO:0007669"/>
    <property type="project" value="UniProtKB-KW"/>
</dbReference>
<dbReference type="Proteomes" id="UP000075901">
    <property type="component" value="Unassembled WGS sequence"/>
</dbReference>
<evidence type="ECO:0000313" key="12">
    <source>
        <dbReference type="Proteomes" id="UP000075901"/>
    </source>
</evidence>
<dbReference type="InterPro" id="IPR013087">
    <property type="entry name" value="Znf_C2H2_type"/>
</dbReference>
<dbReference type="PROSITE" id="PS50157">
    <property type="entry name" value="ZINC_FINGER_C2H2_2"/>
    <property type="match status" value="2"/>
</dbReference>
<dbReference type="AlphaFoldDB" id="A0A182SZW1"/>
<evidence type="ECO:0000259" key="10">
    <source>
        <dbReference type="PROSITE" id="PS50157"/>
    </source>
</evidence>
<feature type="compositionally biased region" description="Acidic residues" evidence="9">
    <location>
        <begin position="328"/>
        <end position="337"/>
    </location>
</feature>
<dbReference type="GO" id="GO:0005634">
    <property type="term" value="C:nucleus"/>
    <property type="evidence" value="ECO:0007669"/>
    <property type="project" value="UniProtKB-SubCell"/>
</dbReference>
<feature type="region of interest" description="Disordered" evidence="9">
    <location>
        <begin position="181"/>
        <end position="337"/>
    </location>
</feature>
<organism evidence="11 12">
    <name type="scientific">Anopheles maculatus</name>
    <dbReference type="NCBI Taxonomy" id="74869"/>
    <lineage>
        <taxon>Eukaryota</taxon>
        <taxon>Metazoa</taxon>
        <taxon>Ecdysozoa</taxon>
        <taxon>Arthropoda</taxon>
        <taxon>Hexapoda</taxon>
        <taxon>Insecta</taxon>
        <taxon>Pterygota</taxon>
        <taxon>Neoptera</taxon>
        <taxon>Endopterygota</taxon>
        <taxon>Diptera</taxon>
        <taxon>Nematocera</taxon>
        <taxon>Culicoidea</taxon>
        <taxon>Culicidae</taxon>
        <taxon>Anophelinae</taxon>
        <taxon>Anopheles</taxon>
        <taxon>Anopheles maculatus group</taxon>
    </lineage>
</organism>
<dbReference type="VEuPathDB" id="VectorBase:AMAM016760"/>
<protein>
    <recommendedName>
        <fullName evidence="10">C2H2-type domain-containing protein</fullName>
    </recommendedName>
</protein>
<dbReference type="PANTHER" id="PTHR46179">
    <property type="entry name" value="ZINC FINGER PROTEIN"/>
    <property type="match status" value="1"/>
</dbReference>
<name>A0A182SZW1_9DIPT</name>
<reference evidence="12" key="1">
    <citation type="submission" date="2013-09" db="EMBL/GenBank/DDBJ databases">
        <title>The Genome Sequence of Anopheles maculatus species B.</title>
        <authorList>
            <consortium name="The Broad Institute Genomics Platform"/>
            <person name="Neafsey D.E."/>
            <person name="Besansky N."/>
            <person name="Howell P."/>
            <person name="Walton C."/>
            <person name="Young S.K."/>
            <person name="Zeng Q."/>
            <person name="Gargeya S."/>
            <person name="Fitzgerald M."/>
            <person name="Haas B."/>
            <person name="Abouelleil A."/>
            <person name="Allen A.W."/>
            <person name="Alvarado L."/>
            <person name="Arachchi H.M."/>
            <person name="Berlin A.M."/>
            <person name="Chapman S.B."/>
            <person name="Gainer-Dewar J."/>
            <person name="Goldberg J."/>
            <person name="Griggs A."/>
            <person name="Gujja S."/>
            <person name="Hansen M."/>
            <person name="Howarth C."/>
            <person name="Imamovic A."/>
            <person name="Ireland A."/>
            <person name="Larimer J."/>
            <person name="McCowan C."/>
            <person name="Murphy C."/>
            <person name="Pearson M."/>
            <person name="Poon T.W."/>
            <person name="Priest M."/>
            <person name="Roberts A."/>
            <person name="Saif S."/>
            <person name="Shea T."/>
            <person name="Sisk P."/>
            <person name="Sykes S."/>
            <person name="Wortman J."/>
            <person name="Nusbaum C."/>
            <person name="Birren B."/>
        </authorList>
    </citation>
    <scope>NUCLEOTIDE SEQUENCE [LARGE SCALE GENOMIC DNA]</scope>
    <source>
        <strain evidence="12">maculatus3</strain>
    </source>
</reference>
<evidence type="ECO:0000256" key="7">
    <source>
        <dbReference type="ARBA" id="ARBA00023242"/>
    </source>
</evidence>
<evidence type="ECO:0000256" key="8">
    <source>
        <dbReference type="PROSITE-ProRule" id="PRU00042"/>
    </source>
</evidence>
<reference evidence="11" key="2">
    <citation type="submission" date="2020-05" db="UniProtKB">
        <authorList>
            <consortium name="EnsemblMetazoa"/>
        </authorList>
    </citation>
    <scope>IDENTIFICATION</scope>
    <source>
        <strain evidence="11">maculatus3</strain>
    </source>
</reference>
<feature type="compositionally biased region" description="Basic and acidic residues" evidence="9">
    <location>
        <begin position="199"/>
        <end position="259"/>
    </location>
</feature>
<keyword evidence="12" id="KW-1185">Reference proteome</keyword>
<feature type="domain" description="C2H2-type" evidence="10">
    <location>
        <begin position="74"/>
        <end position="101"/>
    </location>
</feature>
<feature type="compositionally biased region" description="Polar residues" evidence="9">
    <location>
        <begin position="188"/>
        <end position="198"/>
    </location>
</feature>
<proteinExistence type="predicted"/>
<dbReference type="GO" id="GO:0006357">
    <property type="term" value="P:regulation of transcription by RNA polymerase II"/>
    <property type="evidence" value="ECO:0007669"/>
    <property type="project" value="TreeGrafter"/>
</dbReference>
<dbReference type="InterPro" id="IPR051061">
    <property type="entry name" value="Zinc_finger_trans_reg"/>
</dbReference>
<keyword evidence="2" id="KW-0479">Metal-binding</keyword>
<sequence>VCLEECVDQARLSNHVWKHKLHHLCYRCGIGYRNKADILKHLFWKHGTEGVLCKRCLQKKWPHVYHFCVPPVQFVCEVCQATFNRSVALKVHRRLHSGDAKYPCTEDGCEKRFISKKLLLKHVHRHDVEKVPIDANMEEGHLSTVDEEAHDAKVEDSLSAMYLEGTSKAVALKTELPANDDDALENVGATSSKTSTSDGKCDGDANDRLEEEEAEKRTIKMEEKDELPESGKVHAAEDNKEQVAEDFAGKETAKDRVSDEAATIETSEVSIPVKKSKKKRKAKDDDKSVVDLMNLPALNLSESDSSDDSDNENSSTSFNSRRFMDVTETTEPDNQQD</sequence>
<dbReference type="PANTHER" id="PTHR46179:SF13">
    <property type="entry name" value="C2H2-TYPE DOMAIN-CONTAINING PROTEIN"/>
    <property type="match status" value="1"/>
</dbReference>
<keyword evidence="5" id="KW-0805">Transcription regulation</keyword>
<dbReference type="Gene3D" id="3.30.160.60">
    <property type="entry name" value="Classic Zinc Finger"/>
    <property type="match status" value="2"/>
</dbReference>
<dbReference type="EnsemblMetazoa" id="AMAM016760-RA">
    <property type="protein sequence ID" value="AMAM016760-PA"/>
    <property type="gene ID" value="AMAM016760"/>
</dbReference>